<feature type="repeat" description="WD" evidence="1">
    <location>
        <begin position="365"/>
        <end position="397"/>
    </location>
</feature>
<sequence>MADELDGLPLIQYVGVDRITVDYSSSVSPWLLKSKYYKRNKRLYHRDIPLESPRILPVSYYSGFVNQYNGVCNHLAHAASNRNKFPNVSLKWFPNGKTLLAGTQGGKFIMWNGTTFQFDDIKRFPVGTGSVTCIEWSPYGDYLIAGDEYGKLALLSPALSLLNTTLYEGLSNPILDISISPNGTKLCACADTYSPHIWDVQQCELEGLLTGENIGSTSVTCLQWHPYKSLIATGSRINVVSLWDPLSRTQISSFYAHKAPICKISWNPAGNTFITAGIDGLVKLWDLRYLKQLLVYKISTAAEAAIPIIIGPNVLKTNRIVTMPTSLAWNPVQTNIFAVGDNKSRIMHFTTDFTDPVSEVDLCQIEDRHTSTLAMDFHPFGHLLATCSDDKFVRFWSRSMPGGDNQKFIHAKDLNEPDHVKYFSLSRFNFKNKIDVDELPSVANFDK</sequence>
<dbReference type="InterPro" id="IPR045245">
    <property type="entry name" value="Pfs2-like"/>
</dbReference>
<dbReference type="Pfam" id="PF00400">
    <property type="entry name" value="WD40"/>
    <property type="match status" value="4"/>
</dbReference>
<dbReference type="eggNOG" id="KOG0284">
    <property type="taxonomic scope" value="Eukaryota"/>
</dbReference>
<dbReference type="AlphaFoldDB" id="L1LGD6"/>
<keyword evidence="2" id="KW-0808">Transferase</keyword>
<dbReference type="VEuPathDB" id="PiroplasmaDB:BEWA_043460"/>
<dbReference type="GO" id="GO:0031124">
    <property type="term" value="P:mRNA 3'-end processing"/>
    <property type="evidence" value="ECO:0007669"/>
    <property type="project" value="InterPro"/>
</dbReference>
<evidence type="ECO:0000313" key="3">
    <source>
        <dbReference type="Proteomes" id="UP000031512"/>
    </source>
</evidence>
<dbReference type="KEGG" id="beq:BEWA_043460"/>
<reference evidence="2 3" key="1">
    <citation type="journal article" date="2012" name="BMC Genomics">
        <title>Comparative genomic analysis and phylogenetic position of Theileria equi.</title>
        <authorList>
            <person name="Kappmeyer L.S."/>
            <person name="Thiagarajan M."/>
            <person name="Herndon D.R."/>
            <person name="Ramsay J.D."/>
            <person name="Caler E."/>
            <person name="Djikeng A."/>
            <person name="Gillespie J.J."/>
            <person name="Lau A.O."/>
            <person name="Roalson E.H."/>
            <person name="Silva J.C."/>
            <person name="Silva M.G."/>
            <person name="Suarez C.E."/>
            <person name="Ueti M.W."/>
            <person name="Nene V.M."/>
            <person name="Mealey R.H."/>
            <person name="Knowles D.P."/>
            <person name="Brayton K.A."/>
        </authorList>
    </citation>
    <scope>NUCLEOTIDE SEQUENCE [LARGE SCALE GENOMIC DNA]</scope>
    <source>
        <strain evidence="2 3">WA</strain>
    </source>
</reference>
<dbReference type="InterPro" id="IPR015943">
    <property type="entry name" value="WD40/YVTN_repeat-like_dom_sf"/>
</dbReference>
<keyword evidence="3" id="KW-1185">Reference proteome</keyword>
<accession>L1LGD6</accession>
<dbReference type="InterPro" id="IPR001680">
    <property type="entry name" value="WD40_rpt"/>
</dbReference>
<name>L1LGD6_THEEQ</name>
<comment type="caution">
    <text evidence="2">The sequence shown here is derived from an EMBL/GenBank/DDBJ whole genome shotgun (WGS) entry which is preliminary data.</text>
</comment>
<dbReference type="Gene3D" id="2.130.10.10">
    <property type="entry name" value="YVTN repeat-like/Quinoprotein amine dehydrogenase"/>
    <property type="match status" value="3"/>
</dbReference>
<dbReference type="GeneID" id="15807753"/>
<dbReference type="PROSITE" id="PS50082">
    <property type="entry name" value="WD_REPEATS_2"/>
    <property type="match status" value="2"/>
</dbReference>
<evidence type="ECO:0000256" key="1">
    <source>
        <dbReference type="PROSITE-ProRule" id="PRU00221"/>
    </source>
</evidence>
<protein>
    <submittedName>
        <fullName evidence="2">WD domain, G-beta repeat domain containing protein</fullName>
        <ecNumber evidence="2">2.3.1.48</ecNumber>
    </submittedName>
</protein>
<dbReference type="RefSeq" id="XP_004833757.1">
    <property type="nucleotide sequence ID" value="XM_004833700.1"/>
</dbReference>
<dbReference type="PANTHER" id="PTHR22836">
    <property type="entry name" value="WD40 REPEAT PROTEIN"/>
    <property type="match status" value="1"/>
</dbReference>
<dbReference type="PROSITE" id="PS50294">
    <property type="entry name" value="WD_REPEATS_REGION"/>
    <property type="match status" value="1"/>
</dbReference>
<keyword evidence="2" id="KW-0012">Acyltransferase</keyword>
<organism evidence="2 3">
    <name type="scientific">Theileria equi strain WA</name>
    <dbReference type="NCBI Taxonomy" id="1537102"/>
    <lineage>
        <taxon>Eukaryota</taxon>
        <taxon>Sar</taxon>
        <taxon>Alveolata</taxon>
        <taxon>Apicomplexa</taxon>
        <taxon>Aconoidasida</taxon>
        <taxon>Piroplasmida</taxon>
        <taxon>Theileriidae</taxon>
        <taxon>Theileria</taxon>
    </lineage>
</organism>
<dbReference type="GO" id="GO:0061733">
    <property type="term" value="F:protein-lysine-acetyltransferase activity"/>
    <property type="evidence" value="ECO:0007669"/>
    <property type="project" value="UniProtKB-EC"/>
</dbReference>
<dbReference type="Proteomes" id="UP000031512">
    <property type="component" value="Unassembled WGS sequence"/>
</dbReference>
<dbReference type="EMBL" id="ACOU01000002">
    <property type="protein sequence ID" value="EKX74305.1"/>
    <property type="molecule type" value="Genomic_DNA"/>
</dbReference>
<proteinExistence type="predicted"/>
<dbReference type="InterPro" id="IPR036322">
    <property type="entry name" value="WD40_repeat_dom_sf"/>
</dbReference>
<feature type="repeat" description="WD" evidence="1">
    <location>
        <begin position="254"/>
        <end position="295"/>
    </location>
</feature>
<gene>
    <name evidence="2" type="ORF">BEWA_043460</name>
</gene>
<dbReference type="SMART" id="SM00320">
    <property type="entry name" value="WD40"/>
    <property type="match status" value="7"/>
</dbReference>
<dbReference type="EC" id="2.3.1.48" evidence="2"/>
<dbReference type="STRING" id="1537102.L1LGD6"/>
<dbReference type="PANTHER" id="PTHR22836:SF0">
    <property type="entry name" value="PRE-MRNA 3' END PROCESSING PROTEIN WDR33"/>
    <property type="match status" value="1"/>
</dbReference>
<dbReference type="GO" id="GO:0005847">
    <property type="term" value="C:mRNA cleavage and polyadenylation specificity factor complex"/>
    <property type="evidence" value="ECO:0007669"/>
    <property type="project" value="TreeGrafter"/>
</dbReference>
<dbReference type="SUPFAM" id="SSF50978">
    <property type="entry name" value="WD40 repeat-like"/>
    <property type="match status" value="1"/>
</dbReference>
<keyword evidence="1" id="KW-0853">WD repeat</keyword>
<dbReference type="OrthoDB" id="16717at2759"/>
<evidence type="ECO:0000313" key="2">
    <source>
        <dbReference type="EMBL" id="EKX74305.1"/>
    </source>
</evidence>